<feature type="compositionally biased region" description="Low complexity" evidence="1">
    <location>
        <begin position="686"/>
        <end position="703"/>
    </location>
</feature>
<feature type="compositionally biased region" description="Basic residues" evidence="1">
    <location>
        <begin position="211"/>
        <end position="234"/>
    </location>
</feature>
<feature type="compositionally biased region" description="Polar residues" evidence="1">
    <location>
        <begin position="312"/>
        <end position="321"/>
    </location>
</feature>
<feature type="compositionally biased region" description="Pro residues" evidence="1">
    <location>
        <begin position="341"/>
        <end position="354"/>
    </location>
</feature>
<dbReference type="Proteomes" id="UP000813427">
    <property type="component" value="Unassembled WGS sequence"/>
</dbReference>
<feature type="compositionally biased region" description="Low complexity" evidence="1">
    <location>
        <begin position="725"/>
        <end position="749"/>
    </location>
</feature>
<feature type="region of interest" description="Disordered" evidence="1">
    <location>
        <begin position="127"/>
        <end position="406"/>
    </location>
</feature>
<sequence length="855" mass="90431">MAPGTRRANRSGYAEHDDFEGLPVRQWRQEWISVAPPQQQEQTQQNDIWSIDLPHGMPKDSHLLPAHSQELLAAARSGRLYKRPAPVEEEEADADAAPEKPEKKEEDISVRGFSVKVWKQLPRNIDTASTSHLAKRQKNTVTIASRTVEERVQGPTITRATVRRVDAAGNPYTEEVTLSDGQPVQGEIVSTRIEPAPTRGTEPLATTPVPNRRRPPPPKRKAKAGPGRGKKKIKNPPPEIGTAPVAPVAGTDGTAPATPAKPENPAEAAIKQEREDSANQDSPMLDADDDDDEDGDDDEGDEGEDGDGTPAADSQTNVENNKPQDHEMTDAAATTTTESAPVPPPAPVPAPAAPPVALGNDESDVVMQNDSLEPVENPANLVPPAILTPGGSRPEGSPLKNVLIPSPTKEVDQEQLLKEAIDAPLAGGDKPQEPELTEENLAEALRDPTGKDEEPHFEKLDEEDILQAAINAPFAPGQQLPVGPGAEPAGSTVAEPPSTIVGEAPEVAADRDVPMLEPTDNEALLPPPHEEVGNIATTPPGNSGEPSTSVPGSDTKPSMDLEAGEEAVPQRPLLAQNDTGLTEDSIRPDDSASVAAPMSDITDVPAAAPSVVSPPPEPAAETTIQEPAEEETKQSTPPQPEIKEESAPPGEDISQHNSPNLLDALMDKLDRQSAESERKKQEESSAEVPEPLPEAVPQVPEVPTEAISEPPTDLPESIPEPPAAPVVEPTAESAPEPAAETASETAVEPTTEHTTEPITESATEPINEPAVEFSAEPIAEPLAEPASEVPPESTLIPTEAPEGGPGDEAMVMDDTEPADPVLEAPEVEKPTEEAPTVSEPVAVEEEKSEQPPKQD</sequence>
<feature type="compositionally biased region" description="Low complexity" evidence="1">
    <location>
        <begin position="246"/>
        <end position="260"/>
    </location>
</feature>
<reference evidence="2" key="1">
    <citation type="journal article" date="2021" name="Nat. Commun.">
        <title>Genetic determinants of endophytism in the Arabidopsis root mycobiome.</title>
        <authorList>
            <person name="Mesny F."/>
            <person name="Miyauchi S."/>
            <person name="Thiergart T."/>
            <person name="Pickel B."/>
            <person name="Atanasova L."/>
            <person name="Karlsson M."/>
            <person name="Huettel B."/>
            <person name="Barry K.W."/>
            <person name="Haridas S."/>
            <person name="Chen C."/>
            <person name="Bauer D."/>
            <person name="Andreopoulos W."/>
            <person name="Pangilinan J."/>
            <person name="LaButti K."/>
            <person name="Riley R."/>
            <person name="Lipzen A."/>
            <person name="Clum A."/>
            <person name="Drula E."/>
            <person name="Henrissat B."/>
            <person name="Kohler A."/>
            <person name="Grigoriev I.V."/>
            <person name="Martin F.M."/>
            <person name="Hacquard S."/>
        </authorList>
    </citation>
    <scope>NUCLEOTIDE SEQUENCE</scope>
    <source>
        <strain evidence="2">MPI-SDFR-AT-0068</strain>
    </source>
</reference>
<feature type="compositionally biased region" description="Acidic residues" evidence="1">
    <location>
        <begin position="87"/>
        <end position="96"/>
    </location>
</feature>
<comment type="caution">
    <text evidence="2">The sequence shown here is derived from an EMBL/GenBank/DDBJ whole genome shotgun (WGS) entry which is preliminary data.</text>
</comment>
<gene>
    <name evidence="2" type="ORF">BKA59DRAFT_467175</name>
</gene>
<organism evidence="2 3">
    <name type="scientific">Fusarium tricinctum</name>
    <dbReference type="NCBI Taxonomy" id="61284"/>
    <lineage>
        <taxon>Eukaryota</taxon>
        <taxon>Fungi</taxon>
        <taxon>Dikarya</taxon>
        <taxon>Ascomycota</taxon>
        <taxon>Pezizomycotina</taxon>
        <taxon>Sordariomycetes</taxon>
        <taxon>Hypocreomycetidae</taxon>
        <taxon>Hypocreales</taxon>
        <taxon>Nectriaceae</taxon>
        <taxon>Fusarium</taxon>
        <taxon>Fusarium tricinctum species complex</taxon>
    </lineage>
</organism>
<keyword evidence="3" id="KW-1185">Reference proteome</keyword>
<feature type="region of interest" description="Disordered" evidence="1">
    <location>
        <begin position="82"/>
        <end position="109"/>
    </location>
</feature>
<feature type="compositionally biased region" description="Low complexity" evidence="1">
    <location>
        <begin position="331"/>
        <end position="340"/>
    </location>
</feature>
<accession>A0A8K0RZY1</accession>
<feature type="compositionally biased region" description="Basic and acidic residues" evidence="1">
    <location>
        <begin position="844"/>
        <end position="855"/>
    </location>
</feature>
<evidence type="ECO:0008006" key="4">
    <source>
        <dbReference type="Google" id="ProtNLM"/>
    </source>
</evidence>
<dbReference type="EMBL" id="JAGPXF010000002">
    <property type="protein sequence ID" value="KAH7256301.1"/>
    <property type="molecule type" value="Genomic_DNA"/>
</dbReference>
<feature type="region of interest" description="Disordered" evidence="1">
    <location>
        <begin position="475"/>
        <end position="498"/>
    </location>
</feature>
<feature type="compositionally biased region" description="Acidic residues" evidence="1">
    <location>
        <begin position="286"/>
        <end position="307"/>
    </location>
</feature>
<feature type="compositionally biased region" description="Basic and acidic residues" evidence="1">
    <location>
        <begin position="444"/>
        <end position="456"/>
    </location>
</feature>
<evidence type="ECO:0000256" key="1">
    <source>
        <dbReference type="SAM" id="MobiDB-lite"/>
    </source>
</evidence>
<proteinExistence type="predicted"/>
<feature type="compositionally biased region" description="Basic and acidic residues" evidence="1">
    <location>
        <begin position="665"/>
        <end position="683"/>
    </location>
</feature>
<feature type="compositionally biased region" description="Polar residues" evidence="1">
    <location>
        <begin position="535"/>
        <end position="556"/>
    </location>
</feature>
<feature type="region of interest" description="Disordered" evidence="1">
    <location>
        <begin position="423"/>
        <end position="456"/>
    </location>
</feature>
<protein>
    <recommendedName>
        <fullName evidence="4">Apopolysialoglycoprotein</fullName>
    </recommendedName>
</protein>
<feature type="region of interest" description="Disordered" evidence="1">
    <location>
        <begin position="1"/>
        <end position="21"/>
    </location>
</feature>
<feature type="compositionally biased region" description="Basic and acidic residues" evidence="1">
    <location>
        <begin position="97"/>
        <end position="109"/>
    </location>
</feature>
<dbReference type="AlphaFoldDB" id="A0A8K0RZY1"/>
<dbReference type="OrthoDB" id="275715at2759"/>
<evidence type="ECO:0000313" key="2">
    <source>
        <dbReference type="EMBL" id="KAH7256301.1"/>
    </source>
</evidence>
<feature type="compositionally biased region" description="Low complexity" evidence="1">
    <location>
        <begin position="775"/>
        <end position="787"/>
    </location>
</feature>
<evidence type="ECO:0000313" key="3">
    <source>
        <dbReference type="Proteomes" id="UP000813427"/>
    </source>
</evidence>
<name>A0A8K0RZY1_9HYPO</name>
<feature type="region of interest" description="Disordered" evidence="1">
    <location>
        <begin position="518"/>
        <end position="855"/>
    </location>
</feature>